<evidence type="ECO:0000313" key="3">
    <source>
        <dbReference type="Proteomes" id="UP000438429"/>
    </source>
</evidence>
<proteinExistence type="predicted"/>
<feature type="chain" id="PRO_5025618830" evidence="1">
    <location>
        <begin position="21"/>
        <end position="112"/>
    </location>
</feature>
<gene>
    <name evidence="2" type="ORF">F2P81_024910</name>
</gene>
<comment type="caution">
    <text evidence="2">The sequence shown here is derived from an EMBL/GenBank/DDBJ whole genome shotgun (WGS) entry which is preliminary data.</text>
</comment>
<dbReference type="EMBL" id="VEVO01000023">
    <property type="protein sequence ID" value="KAF0022929.1"/>
    <property type="molecule type" value="Genomic_DNA"/>
</dbReference>
<reference evidence="2 3" key="1">
    <citation type="submission" date="2019-06" db="EMBL/GenBank/DDBJ databases">
        <title>Draft genomes of female and male turbot (Scophthalmus maximus).</title>
        <authorList>
            <person name="Xu H."/>
            <person name="Xu X.-W."/>
            <person name="Shao C."/>
            <person name="Chen S."/>
        </authorList>
    </citation>
    <scope>NUCLEOTIDE SEQUENCE [LARGE SCALE GENOMIC DNA]</scope>
    <source>
        <strain evidence="2">Ysfricsl-2016a</strain>
        <tissue evidence="2">Blood</tissue>
    </source>
</reference>
<organism evidence="2 3">
    <name type="scientific">Scophthalmus maximus</name>
    <name type="common">Turbot</name>
    <name type="synonym">Psetta maxima</name>
    <dbReference type="NCBI Taxonomy" id="52904"/>
    <lineage>
        <taxon>Eukaryota</taxon>
        <taxon>Metazoa</taxon>
        <taxon>Chordata</taxon>
        <taxon>Craniata</taxon>
        <taxon>Vertebrata</taxon>
        <taxon>Euteleostomi</taxon>
        <taxon>Actinopterygii</taxon>
        <taxon>Neopterygii</taxon>
        <taxon>Teleostei</taxon>
        <taxon>Neoteleostei</taxon>
        <taxon>Acanthomorphata</taxon>
        <taxon>Carangaria</taxon>
        <taxon>Pleuronectiformes</taxon>
        <taxon>Pleuronectoidei</taxon>
        <taxon>Scophthalmidae</taxon>
        <taxon>Scophthalmus</taxon>
    </lineage>
</organism>
<dbReference type="Proteomes" id="UP000438429">
    <property type="component" value="Unassembled WGS sequence"/>
</dbReference>
<dbReference type="AlphaFoldDB" id="A0A6A4RRM0"/>
<sequence>MPTTAAQVRLRVVLIRRVRAVIIAVLSDAPTPDVPLNESSWNRDPVVSRTVSGVNPENGFAPNGEIHQNIYDDALSSFFLLVEEERPNVDQLVPGPTTSCLPFTCVSVNITR</sequence>
<protein>
    <submittedName>
        <fullName evidence="2">Uncharacterized protein</fullName>
    </submittedName>
</protein>
<keyword evidence="1" id="KW-0732">Signal</keyword>
<name>A0A6A4RRM0_SCOMX</name>
<evidence type="ECO:0000313" key="2">
    <source>
        <dbReference type="EMBL" id="KAF0022929.1"/>
    </source>
</evidence>
<evidence type="ECO:0000256" key="1">
    <source>
        <dbReference type="SAM" id="SignalP"/>
    </source>
</evidence>
<accession>A0A6A4RRM0</accession>
<feature type="signal peptide" evidence="1">
    <location>
        <begin position="1"/>
        <end position="20"/>
    </location>
</feature>